<feature type="short sequence motif" description="GXSXG" evidence="4">
    <location>
        <begin position="219"/>
        <end position="223"/>
    </location>
</feature>
<dbReference type="Pfam" id="PF01734">
    <property type="entry name" value="Patatin"/>
    <property type="match status" value="1"/>
</dbReference>
<evidence type="ECO:0000313" key="7">
    <source>
        <dbReference type="Proteomes" id="UP001566132"/>
    </source>
</evidence>
<dbReference type="EMBL" id="JBDJPC010000005">
    <property type="protein sequence ID" value="KAL1501627.1"/>
    <property type="molecule type" value="Genomic_DNA"/>
</dbReference>
<dbReference type="GO" id="GO:0016042">
    <property type="term" value="P:lipid catabolic process"/>
    <property type="evidence" value="ECO:0007669"/>
    <property type="project" value="UniProtKB-UniRule"/>
</dbReference>
<sequence>MSFNSWKVFNQLKERVTKFRPDKSIQNEFFQLINKLPQTQELGEYLKATEKKINEINQSLGQIYDTALKSNKKQDTEDKEVWKKVKRISQSQHHQSKPKEVEMLDLMACITTEQNLLTAVESFMSFLKQQPEVRNNAIKHGAIRILLNKQLNAKCDSLKGALREALTILGYNEPVSGQGIRILSIDGGGIRGVLVLEMLKKLEELTGKRVYEMFDFFCGVSTGAILTYSMGVHLRKLDDIIARYEALSQEIFNQSPLFGTGKLVWKHAYYDTNLWEKKLKDYLGDQSLIVTSRNPNCPKICVVSAIVNQSQVLPYVFRNYALPWRFQSEYDGTFNAELWQAARASAAAPTYFEEFRINEFIHQDGGILANNPTAIAIHEAKLLWPNSPIQCVISFGTGRSVPSPAELGKRNKFDSNRTQVSGSQGTSWSNKFFKILDSATDTQAVHIMLSDLLSENVYYRFNPYLTEVIGMVETDLEKQKQMKRDVIMYLRRNEDKFHEAAKTLMLKKKYRQLISDKINLQRDLLGL</sequence>
<keyword evidence="7" id="KW-1185">Reference proteome</keyword>
<proteinExistence type="predicted"/>
<dbReference type="AlphaFoldDB" id="A0ABD1EUF4"/>
<feature type="short sequence motif" description="DGA/G" evidence="4">
    <location>
        <begin position="364"/>
        <end position="366"/>
    </location>
</feature>
<evidence type="ECO:0000256" key="4">
    <source>
        <dbReference type="PROSITE-ProRule" id="PRU01161"/>
    </source>
</evidence>
<dbReference type="InterPro" id="IPR016035">
    <property type="entry name" value="Acyl_Trfase/lysoPLipase"/>
</dbReference>
<name>A0ABD1EUF4_HYPHA</name>
<organism evidence="6 7">
    <name type="scientific">Hypothenemus hampei</name>
    <name type="common">Coffee berry borer</name>
    <dbReference type="NCBI Taxonomy" id="57062"/>
    <lineage>
        <taxon>Eukaryota</taxon>
        <taxon>Metazoa</taxon>
        <taxon>Ecdysozoa</taxon>
        <taxon>Arthropoda</taxon>
        <taxon>Hexapoda</taxon>
        <taxon>Insecta</taxon>
        <taxon>Pterygota</taxon>
        <taxon>Neoptera</taxon>
        <taxon>Endopterygota</taxon>
        <taxon>Coleoptera</taxon>
        <taxon>Polyphaga</taxon>
        <taxon>Cucujiformia</taxon>
        <taxon>Curculionidae</taxon>
        <taxon>Scolytinae</taxon>
        <taxon>Hypothenemus</taxon>
    </lineage>
</organism>
<keyword evidence="2 4" id="KW-0442">Lipid degradation</keyword>
<feature type="active site" description="Proton acceptor" evidence="4">
    <location>
        <position position="364"/>
    </location>
</feature>
<dbReference type="SUPFAM" id="SSF52151">
    <property type="entry name" value="FabD/lysophospholipase-like"/>
    <property type="match status" value="1"/>
</dbReference>
<accession>A0ABD1EUF4</accession>
<protein>
    <recommendedName>
        <fullName evidence="5">PNPLA domain-containing protein</fullName>
    </recommendedName>
</protein>
<dbReference type="InterPro" id="IPR045217">
    <property type="entry name" value="PNPLA8-like"/>
</dbReference>
<evidence type="ECO:0000259" key="5">
    <source>
        <dbReference type="PROSITE" id="PS51635"/>
    </source>
</evidence>
<evidence type="ECO:0000256" key="3">
    <source>
        <dbReference type="ARBA" id="ARBA00023098"/>
    </source>
</evidence>
<dbReference type="InterPro" id="IPR002641">
    <property type="entry name" value="PNPLA_dom"/>
</dbReference>
<dbReference type="Proteomes" id="UP001566132">
    <property type="component" value="Unassembled WGS sequence"/>
</dbReference>
<dbReference type="Gene3D" id="3.40.1090.10">
    <property type="entry name" value="Cytosolic phospholipase A2 catalytic domain"/>
    <property type="match status" value="1"/>
</dbReference>
<dbReference type="GO" id="GO:0016787">
    <property type="term" value="F:hydrolase activity"/>
    <property type="evidence" value="ECO:0007669"/>
    <property type="project" value="UniProtKB-UniRule"/>
</dbReference>
<feature type="active site" description="Nucleophile" evidence="4">
    <location>
        <position position="221"/>
    </location>
</feature>
<gene>
    <name evidence="6" type="ORF">ABEB36_006924</name>
</gene>
<dbReference type="CDD" id="cd07211">
    <property type="entry name" value="Pat_PNPLA8"/>
    <property type="match status" value="1"/>
</dbReference>
<comment type="caution">
    <text evidence="6">The sequence shown here is derived from an EMBL/GenBank/DDBJ whole genome shotgun (WGS) entry which is preliminary data.</text>
</comment>
<dbReference type="PANTHER" id="PTHR24185:SF1">
    <property type="entry name" value="CALCIUM-INDEPENDENT PHOSPHOLIPASE A2-GAMMA"/>
    <property type="match status" value="1"/>
</dbReference>
<feature type="short sequence motif" description="GXGXXG" evidence="4">
    <location>
        <begin position="187"/>
        <end position="192"/>
    </location>
</feature>
<evidence type="ECO:0000256" key="2">
    <source>
        <dbReference type="ARBA" id="ARBA00022963"/>
    </source>
</evidence>
<feature type="domain" description="PNPLA" evidence="5">
    <location>
        <begin position="183"/>
        <end position="377"/>
    </location>
</feature>
<evidence type="ECO:0000313" key="6">
    <source>
        <dbReference type="EMBL" id="KAL1501627.1"/>
    </source>
</evidence>
<keyword evidence="3 4" id="KW-0443">Lipid metabolism</keyword>
<evidence type="ECO:0000256" key="1">
    <source>
        <dbReference type="ARBA" id="ARBA00022801"/>
    </source>
</evidence>
<keyword evidence="1 4" id="KW-0378">Hydrolase</keyword>
<reference evidence="6 7" key="1">
    <citation type="submission" date="2024-05" db="EMBL/GenBank/DDBJ databases">
        <title>Genetic variation in Jamaican populations of the coffee berry borer (Hypothenemus hampei).</title>
        <authorList>
            <person name="Errbii M."/>
            <person name="Myrie A."/>
        </authorList>
    </citation>
    <scope>NUCLEOTIDE SEQUENCE [LARGE SCALE GENOMIC DNA]</scope>
    <source>
        <strain evidence="6">JA-Hopewell-2020-01-JO</strain>
        <tissue evidence="6">Whole body</tissue>
    </source>
</reference>
<dbReference type="PANTHER" id="PTHR24185">
    <property type="entry name" value="CALCIUM-INDEPENDENT PHOSPHOLIPASE A2-GAMMA"/>
    <property type="match status" value="1"/>
</dbReference>
<dbReference type="PROSITE" id="PS51635">
    <property type="entry name" value="PNPLA"/>
    <property type="match status" value="1"/>
</dbReference>